<gene>
    <name evidence="6" type="primary">atsA_36</name>
    <name evidence="6" type="ORF">Pla144_45770</name>
</gene>
<keyword evidence="7" id="KW-1185">Reference proteome</keyword>
<proteinExistence type="inferred from homology"/>
<keyword evidence="2" id="KW-0479">Metal-binding</keyword>
<dbReference type="OrthoDB" id="9783154at2"/>
<dbReference type="InterPro" id="IPR050738">
    <property type="entry name" value="Sulfatase"/>
</dbReference>
<evidence type="ECO:0000256" key="1">
    <source>
        <dbReference type="ARBA" id="ARBA00008779"/>
    </source>
</evidence>
<evidence type="ECO:0000256" key="2">
    <source>
        <dbReference type="ARBA" id="ARBA00022723"/>
    </source>
</evidence>
<dbReference type="AlphaFoldDB" id="A0A5C6CBZ3"/>
<dbReference type="Gene3D" id="3.30.1120.10">
    <property type="match status" value="1"/>
</dbReference>
<accession>A0A5C6CBZ3</accession>
<dbReference type="PANTHER" id="PTHR42693">
    <property type="entry name" value="ARYLSULFATASE FAMILY MEMBER"/>
    <property type="match status" value="1"/>
</dbReference>
<dbReference type="Gene3D" id="3.40.720.10">
    <property type="entry name" value="Alkaline Phosphatase, subunit A"/>
    <property type="match status" value="1"/>
</dbReference>
<comment type="caution">
    <text evidence="6">The sequence shown here is derived from an EMBL/GenBank/DDBJ whole genome shotgun (WGS) entry which is preliminary data.</text>
</comment>
<evidence type="ECO:0000313" key="6">
    <source>
        <dbReference type="EMBL" id="TWU21357.1"/>
    </source>
</evidence>
<dbReference type="Pfam" id="PF00884">
    <property type="entry name" value="Sulfatase"/>
    <property type="match status" value="1"/>
</dbReference>
<evidence type="ECO:0000259" key="5">
    <source>
        <dbReference type="Pfam" id="PF00884"/>
    </source>
</evidence>
<reference evidence="6 7" key="1">
    <citation type="submission" date="2019-02" db="EMBL/GenBank/DDBJ databases">
        <title>Deep-cultivation of Planctomycetes and their phenomic and genomic characterization uncovers novel biology.</title>
        <authorList>
            <person name="Wiegand S."/>
            <person name="Jogler M."/>
            <person name="Boedeker C."/>
            <person name="Pinto D."/>
            <person name="Vollmers J."/>
            <person name="Rivas-Marin E."/>
            <person name="Kohn T."/>
            <person name="Peeters S.H."/>
            <person name="Heuer A."/>
            <person name="Rast P."/>
            <person name="Oberbeckmann S."/>
            <person name="Bunk B."/>
            <person name="Jeske O."/>
            <person name="Meyerdierks A."/>
            <person name="Storesund J.E."/>
            <person name="Kallscheuer N."/>
            <person name="Luecker S."/>
            <person name="Lage O.M."/>
            <person name="Pohl T."/>
            <person name="Merkel B.J."/>
            <person name="Hornburger P."/>
            <person name="Mueller R.-W."/>
            <person name="Bruemmer F."/>
            <person name="Labrenz M."/>
            <person name="Spormann A.M."/>
            <person name="Op Den Camp H."/>
            <person name="Overmann J."/>
            <person name="Amann R."/>
            <person name="Jetten M.S.M."/>
            <person name="Mascher T."/>
            <person name="Medema M.H."/>
            <person name="Devos D.P."/>
            <person name="Kaster A.-K."/>
            <person name="Ovreas L."/>
            <person name="Rohde M."/>
            <person name="Galperin M.Y."/>
            <person name="Jogler C."/>
        </authorList>
    </citation>
    <scope>NUCLEOTIDE SEQUENCE [LARGE SCALE GENOMIC DNA]</scope>
    <source>
        <strain evidence="6 7">Pla144</strain>
    </source>
</reference>
<protein>
    <submittedName>
        <fullName evidence="6">Arylsulfatase</fullName>
        <ecNumber evidence="6">3.1.6.1</ecNumber>
    </submittedName>
</protein>
<dbReference type="SUPFAM" id="SSF53649">
    <property type="entry name" value="Alkaline phosphatase-like"/>
    <property type="match status" value="1"/>
</dbReference>
<dbReference type="InterPro" id="IPR000917">
    <property type="entry name" value="Sulfatase_N"/>
</dbReference>
<sequence>MPQQIKGLIMASKYLVAFYLLGISFISPSNSLGNEKPNILILFADDGGYADFGFQPDVKPDMAKMTPHIDSIAAAGARFTQAYVTACVCSPSRAGLMTGRYQQRFGHDANLPPLFPGGLPLFETFGAERLRQIGYHTCLIGKWHLGYPEEYQPNQRGFEYFYGLLQGSRSYYPYDDPTMDRVILRNDIATPEEGYITDRLGDAACEYIESHKEEPFFLFVSFTAPHGPLEPRKGAADEKRVSHIQNAHRRKYAALIAALDDNVGKILSTLEKCGLEDDTLVIFTNDNGGPGPDKTGANNFPLKGYKGHLDEGGIRVPWAMRFPGVIQPGSVVDQPVITLDILPTLIELTGESVDPAWKLDGLSLLPLLRDSNAKLSDRTLYWRRNGPDGPIAIRDQDWKLIILRNSPHATPQLYNLATDVGEENDVSSEYPEVVTRLLGKLKSWESELSVPLWHSNYGKTSQNSK</sequence>
<dbReference type="InterPro" id="IPR017850">
    <property type="entry name" value="Alkaline_phosphatase_core_sf"/>
</dbReference>
<evidence type="ECO:0000256" key="3">
    <source>
        <dbReference type="ARBA" id="ARBA00022801"/>
    </source>
</evidence>
<name>A0A5C6CBZ3_9BACT</name>
<comment type="similarity">
    <text evidence="1">Belongs to the sulfatase family.</text>
</comment>
<dbReference type="GO" id="GO:0004065">
    <property type="term" value="F:arylsulfatase activity"/>
    <property type="evidence" value="ECO:0007669"/>
    <property type="project" value="UniProtKB-EC"/>
</dbReference>
<dbReference type="PROSITE" id="PS00149">
    <property type="entry name" value="SULFATASE_2"/>
    <property type="match status" value="1"/>
</dbReference>
<dbReference type="Proteomes" id="UP000318437">
    <property type="component" value="Unassembled WGS sequence"/>
</dbReference>
<keyword evidence="3 6" id="KW-0378">Hydrolase</keyword>
<dbReference type="InterPro" id="IPR024607">
    <property type="entry name" value="Sulfatase_CS"/>
</dbReference>
<dbReference type="RefSeq" id="WP_146452820.1">
    <property type="nucleotide sequence ID" value="NZ_SJPS01000010.1"/>
</dbReference>
<dbReference type="EMBL" id="SJPS01000010">
    <property type="protein sequence ID" value="TWU21357.1"/>
    <property type="molecule type" value="Genomic_DNA"/>
</dbReference>
<feature type="domain" description="Sulfatase N-terminal" evidence="5">
    <location>
        <begin position="37"/>
        <end position="350"/>
    </location>
</feature>
<dbReference type="GO" id="GO:0046872">
    <property type="term" value="F:metal ion binding"/>
    <property type="evidence" value="ECO:0007669"/>
    <property type="project" value="UniProtKB-KW"/>
</dbReference>
<dbReference type="PANTHER" id="PTHR42693:SF53">
    <property type="entry name" value="ENDO-4-O-SULFATASE"/>
    <property type="match status" value="1"/>
</dbReference>
<evidence type="ECO:0000256" key="4">
    <source>
        <dbReference type="ARBA" id="ARBA00022837"/>
    </source>
</evidence>
<dbReference type="EC" id="3.1.6.1" evidence="6"/>
<keyword evidence="4" id="KW-0106">Calcium</keyword>
<organism evidence="6 7">
    <name type="scientific">Bythopirellula polymerisocia</name>
    <dbReference type="NCBI Taxonomy" id="2528003"/>
    <lineage>
        <taxon>Bacteria</taxon>
        <taxon>Pseudomonadati</taxon>
        <taxon>Planctomycetota</taxon>
        <taxon>Planctomycetia</taxon>
        <taxon>Pirellulales</taxon>
        <taxon>Lacipirellulaceae</taxon>
        <taxon>Bythopirellula</taxon>
    </lineage>
</organism>
<evidence type="ECO:0000313" key="7">
    <source>
        <dbReference type="Proteomes" id="UP000318437"/>
    </source>
</evidence>